<organism evidence="3 4">
    <name type="scientific">Nocardioides furvisabuli</name>
    <dbReference type="NCBI Taxonomy" id="375542"/>
    <lineage>
        <taxon>Bacteria</taxon>
        <taxon>Bacillati</taxon>
        <taxon>Actinomycetota</taxon>
        <taxon>Actinomycetes</taxon>
        <taxon>Propionibacteriales</taxon>
        <taxon>Nocardioidaceae</taxon>
        <taxon>Nocardioides</taxon>
    </lineage>
</organism>
<feature type="domain" description="DUF1206" evidence="2">
    <location>
        <begin position="201"/>
        <end position="268"/>
    </location>
</feature>
<feature type="transmembrane region" description="Helical" evidence="1">
    <location>
        <begin position="203"/>
        <end position="222"/>
    </location>
</feature>
<evidence type="ECO:0000259" key="2">
    <source>
        <dbReference type="Pfam" id="PF06724"/>
    </source>
</evidence>
<protein>
    <submittedName>
        <fullName evidence="3">DUF1206 domain-containing protein</fullName>
    </submittedName>
</protein>
<keyword evidence="1" id="KW-1133">Transmembrane helix</keyword>
<name>A0ABP5IZA6_9ACTN</name>
<feature type="domain" description="DUF1206" evidence="2">
    <location>
        <begin position="23"/>
        <end position="91"/>
    </location>
</feature>
<feature type="transmembrane region" description="Helical" evidence="1">
    <location>
        <begin position="20"/>
        <end position="40"/>
    </location>
</feature>
<reference evidence="4" key="1">
    <citation type="journal article" date="2019" name="Int. J. Syst. Evol. Microbiol.">
        <title>The Global Catalogue of Microorganisms (GCM) 10K type strain sequencing project: providing services to taxonomists for standard genome sequencing and annotation.</title>
        <authorList>
            <consortium name="The Broad Institute Genomics Platform"/>
            <consortium name="The Broad Institute Genome Sequencing Center for Infectious Disease"/>
            <person name="Wu L."/>
            <person name="Ma J."/>
        </authorList>
    </citation>
    <scope>NUCLEOTIDE SEQUENCE [LARGE SCALE GENOMIC DNA]</scope>
    <source>
        <strain evidence="4">JCM 13813</strain>
    </source>
</reference>
<evidence type="ECO:0000256" key="1">
    <source>
        <dbReference type="SAM" id="Phobius"/>
    </source>
</evidence>
<feature type="transmembrane region" description="Helical" evidence="1">
    <location>
        <begin position="151"/>
        <end position="170"/>
    </location>
</feature>
<dbReference type="EMBL" id="BAAAMQ010000011">
    <property type="protein sequence ID" value="GAA2108297.1"/>
    <property type="molecule type" value="Genomic_DNA"/>
</dbReference>
<gene>
    <name evidence="3" type="ORF">GCM10009726_22500</name>
</gene>
<evidence type="ECO:0000313" key="4">
    <source>
        <dbReference type="Proteomes" id="UP001501161"/>
    </source>
</evidence>
<dbReference type="RefSeq" id="WP_231251710.1">
    <property type="nucleotide sequence ID" value="NZ_BAAAMQ010000011.1"/>
</dbReference>
<proteinExistence type="predicted"/>
<keyword evidence="1" id="KW-0472">Membrane</keyword>
<keyword evidence="1" id="KW-0812">Transmembrane</keyword>
<keyword evidence="4" id="KW-1185">Reference proteome</keyword>
<feature type="transmembrane region" description="Helical" evidence="1">
    <location>
        <begin position="113"/>
        <end position="131"/>
    </location>
</feature>
<feature type="transmembrane region" description="Helical" evidence="1">
    <location>
        <begin position="69"/>
        <end position="92"/>
    </location>
</feature>
<dbReference type="Proteomes" id="UP001501161">
    <property type="component" value="Unassembled WGS sequence"/>
</dbReference>
<feature type="domain" description="DUF1206" evidence="2">
    <location>
        <begin position="110"/>
        <end position="175"/>
    </location>
</feature>
<dbReference type="Pfam" id="PF06724">
    <property type="entry name" value="DUF1206"/>
    <property type="match status" value="3"/>
</dbReference>
<evidence type="ECO:0000313" key="3">
    <source>
        <dbReference type="EMBL" id="GAA2108297.1"/>
    </source>
</evidence>
<comment type="caution">
    <text evidence="3">The sequence shown here is derived from an EMBL/GenBank/DDBJ whole genome shotgun (WGS) entry which is preliminary data.</text>
</comment>
<dbReference type="InterPro" id="IPR009597">
    <property type="entry name" value="DUF1206"/>
</dbReference>
<accession>A0ABP5IZA6</accession>
<feature type="transmembrane region" description="Helical" evidence="1">
    <location>
        <begin position="242"/>
        <end position="265"/>
    </location>
</feature>
<sequence length="272" mass="28492">MNDAKAAGRSAENSEWLDHVARAGLVAYGTVHLLIGWLAIQLAFGEASSADASSTGALRTLAQQPLGEVLIWVIAIGMCLMVLWRLIEAAFGHQDETDEKKRWRKRATSLGKAILYGTVAVTGIQIATSSGGGSGGGTDSMTAKLMNLPGGQLIVGLVALGILAYGARLIHKGWTEGFKEHLDAKGKSGDDGSAYIMLGKVGYIAKGVAIMLIGGLFMYAAITHEAKKSGGLDQALQTVLGYPFGQAMVVAIGLGLAAYGLFCFARARHLSR</sequence>